<dbReference type="InterPro" id="IPR001594">
    <property type="entry name" value="Palmitoyltrfase_DHHC"/>
</dbReference>
<name>A0ABM0JKV4_APLCA</name>
<keyword evidence="2 7" id="KW-0808">Transferase</keyword>
<evidence type="ECO:0000313" key="9">
    <source>
        <dbReference type="Proteomes" id="UP000694888"/>
    </source>
</evidence>
<evidence type="ECO:0000256" key="3">
    <source>
        <dbReference type="ARBA" id="ARBA00022692"/>
    </source>
</evidence>
<dbReference type="GeneID" id="101855782"/>
<dbReference type="Pfam" id="PF01529">
    <property type="entry name" value="DHHC"/>
    <property type="match status" value="1"/>
</dbReference>
<evidence type="ECO:0000256" key="7">
    <source>
        <dbReference type="RuleBase" id="RU079119"/>
    </source>
</evidence>
<evidence type="ECO:0000313" key="10">
    <source>
        <dbReference type="RefSeq" id="XP_005096081.1"/>
    </source>
</evidence>
<dbReference type="EC" id="2.3.1.225" evidence="7"/>
<keyword evidence="3 7" id="KW-0812">Transmembrane</keyword>
<evidence type="ECO:0000259" key="8">
    <source>
        <dbReference type="Pfam" id="PF01529"/>
    </source>
</evidence>
<evidence type="ECO:0000313" key="11">
    <source>
        <dbReference type="RefSeq" id="XP_005096082.1"/>
    </source>
</evidence>
<evidence type="ECO:0000256" key="6">
    <source>
        <dbReference type="ARBA" id="ARBA00023315"/>
    </source>
</evidence>
<feature type="transmembrane region" description="Helical" evidence="7">
    <location>
        <begin position="212"/>
        <end position="232"/>
    </location>
</feature>
<gene>
    <name evidence="10 11" type="primary">LOC101855782</name>
</gene>
<reference evidence="10 11" key="1">
    <citation type="submission" date="2025-05" db="UniProtKB">
        <authorList>
            <consortium name="RefSeq"/>
        </authorList>
    </citation>
    <scope>IDENTIFICATION</scope>
</reference>
<feature type="transmembrane region" description="Helical" evidence="7">
    <location>
        <begin position="49"/>
        <end position="70"/>
    </location>
</feature>
<organism evidence="9 11">
    <name type="scientific">Aplysia californica</name>
    <name type="common">California sea hare</name>
    <dbReference type="NCBI Taxonomy" id="6500"/>
    <lineage>
        <taxon>Eukaryota</taxon>
        <taxon>Metazoa</taxon>
        <taxon>Spiralia</taxon>
        <taxon>Lophotrochozoa</taxon>
        <taxon>Mollusca</taxon>
        <taxon>Gastropoda</taxon>
        <taxon>Heterobranchia</taxon>
        <taxon>Euthyneura</taxon>
        <taxon>Tectipleura</taxon>
        <taxon>Aplysiida</taxon>
        <taxon>Aplysioidea</taxon>
        <taxon>Aplysiidae</taxon>
        <taxon>Aplysia</taxon>
    </lineage>
</organism>
<keyword evidence="9" id="KW-1185">Reference proteome</keyword>
<feature type="transmembrane region" description="Helical" evidence="7">
    <location>
        <begin position="171"/>
        <end position="192"/>
    </location>
</feature>
<evidence type="ECO:0000256" key="4">
    <source>
        <dbReference type="ARBA" id="ARBA00022989"/>
    </source>
</evidence>
<dbReference type="RefSeq" id="XP_005096082.1">
    <property type="nucleotide sequence ID" value="XM_005096025.3"/>
</dbReference>
<comment type="domain">
    <text evidence="7">The DHHC domain is required for palmitoyltransferase activity.</text>
</comment>
<evidence type="ECO:0000256" key="1">
    <source>
        <dbReference type="ARBA" id="ARBA00004141"/>
    </source>
</evidence>
<keyword evidence="5 7" id="KW-0472">Membrane</keyword>
<accession>A0ABM0JKV4</accession>
<dbReference type="RefSeq" id="XP_005096081.1">
    <property type="nucleotide sequence ID" value="XM_005096024.3"/>
</dbReference>
<evidence type="ECO:0000256" key="5">
    <source>
        <dbReference type="ARBA" id="ARBA00023136"/>
    </source>
</evidence>
<keyword evidence="6 7" id="KW-0012">Acyltransferase</keyword>
<dbReference type="Proteomes" id="UP000694888">
    <property type="component" value="Unplaced"/>
</dbReference>
<dbReference type="PROSITE" id="PS50216">
    <property type="entry name" value="DHHC"/>
    <property type="match status" value="1"/>
</dbReference>
<feature type="domain" description="Palmitoyltransferase DHHC" evidence="8">
    <location>
        <begin position="123"/>
        <end position="249"/>
    </location>
</feature>
<comment type="catalytic activity">
    <reaction evidence="7">
        <text>L-cysteinyl-[protein] + hexadecanoyl-CoA = S-hexadecanoyl-L-cysteinyl-[protein] + CoA</text>
        <dbReference type="Rhea" id="RHEA:36683"/>
        <dbReference type="Rhea" id="RHEA-COMP:10131"/>
        <dbReference type="Rhea" id="RHEA-COMP:11032"/>
        <dbReference type="ChEBI" id="CHEBI:29950"/>
        <dbReference type="ChEBI" id="CHEBI:57287"/>
        <dbReference type="ChEBI" id="CHEBI:57379"/>
        <dbReference type="ChEBI" id="CHEBI:74151"/>
        <dbReference type="EC" id="2.3.1.225"/>
    </reaction>
</comment>
<comment type="similarity">
    <text evidence="7">Belongs to the DHHC palmitoyltransferase family.</text>
</comment>
<protein>
    <recommendedName>
        <fullName evidence="7">Palmitoyltransferase</fullName>
        <ecNumber evidence="7">2.3.1.225</ecNumber>
    </recommendedName>
</protein>
<sequence>MIKSENIMGILQPPVPETDEAPENDVTNNTITLPLWGRLHFVRDSQGQLFVSGVVAYWMFGTFSTIFVLLHPAYEDGHVSLPVVYGFYAVSGLCLLSLMRASLTNPGRIPSYDFSKHAETGWTLCQRCNRMRPPRSHHCRRCGQCVMRMDHHCPWINNCVGEDNHFAFVQLLVYAFLLGFYSFILLMCHFWVFPKCNSCNRDAIYIKHGIWFMYVDFLLALNIMFMMGVMVTQQHFHLIINRTTIETMLKPPKAKEITVRQTYTAYRELCGRGLPLFWWLPIGRRRPLLPTSHSQNV</sequence>
<evidence type="ECO:0000256" key="2">
    <source>
        <dbReference type="ARBA" id="ARBA00022679"/>
    </source>
</evidence>
<proteinExistence type="inferred from homology"/>
<comment type="subcellular location">
    <subcellularLocation>
        <location evidence="1">Membrane</location>
        <topology evidence="1">Multi-pass membrane protein</topology>
    </subcellularLocation>
</comment>
<dbReference type="PANTHER" id="PTHR12246">
    <property type="entry name" value="PALMITOYLTRANSFERASE ZDHHC16"/>
    <property type="match status" value="1"/>
</dbReference>
<dbReference type="InterPro" id="IPR039859">
    <property type="entry name" value="PFA4/ZDH16/20/ERF2-like"/>
</dbReference>
<keyword evidence="4 7" id="KW-1133">Transmembrane helix</keyword>
<feature type="transmembrane region" description="Helical" evidence="7">
    <location>
        <begin position="82"/>
        <end position="99"/>
    </location>
</feature>